<gene>
    <name evidence="2" type="ORF">AWC38_SpisGene14592</name>
</gene>
<feature type="compositionally biased region" description="Polar residues" evidence="1">
    <location>
        <begin position="419"/>
        <end position="431"/>
    </location>
</feature>
<protein>
    <submittedName>
        <fullName evidence="2">Uncharacterized protein</fullName>
    </submittedName>
</protein>
<name>A0A2B4RX86_STYPI</name>
<dbReference type="EMBL" id="LSMT01000298">
    <property type="protein sequence ID" value="PFX20938.1"/>
    <property type="molecule type" value="Genomic_DNA"/>
</dbReference>
<proteinExistence type="predicted"/>
<feature type="compositionally biased region" description="Basic and acidic residues" evidence="1">
    <location>
        <begin position="432"/>
        <end position="442"/>
    </location>
</feature>
<dbReference type="AlphaFoldDB" id="A0A2B4RX86"/>
<dbReference type="InterPro" id="IPR027417">
    <property type="entry name" value="P-loop_NTPase"/>
</dbReference>
<dbReference type="Gene3D" id="3.40.50.300">
    <property type="entry name" value="P-loop containing nucleotide triphosphate hydrolases"/>
    <property type="match status" value="2"/>
</dbReference>
<feature type="region of interest" description="Disordered" evidence="1">
    <location>
        <begin position="416"/>
        <end position="442"/>
    </location>
</feature>
<sequence>MPNCPHPNDPKVDTDVGVFKEDCTDVEAFSKWWERWVEMKCDFSQEFFELHVESDSIELIHNKLNRCKERELKNLLDSSPKQWISGPCGSGKTWLLIHKVQEITKQTDEKILVVCYSKPFSMKLANELKFEKVKVVTFEELLLELSEHDSLTEQVGEGHVNDVLVRLEEGTVEVQRYDHIFVHECEDLEGDKWPTLFEKLCKDEKEKEEYSRPKNIWFFCDPNQYLSHRSVNHLQSLVEGTRVYKNTLNISNQAKNYFKGVVPGAKPPQPGHTIRGPRIEWDDSLTSRDDKEDAGVKFIEKHIKDFCKNKVRDKEICILTENEDVRNSIILELKNINIQSQNATIRHKHDEDKVVVESIRQFKELSSDVVVLYNPPYSEDTKWTEMHVKSHLYIAMSSCVCKLVVITTKSGCKALQSEEGMTSQSEGSPSQKTRDEEVQKEL</sequence>
<accession>A0A2B4RX86</accession>
<dbReference type="SUPFAM" id="SSF52540">
    <property type="entry name" value="P-loop containing nucleoside triphosphate hydrolases"/>
    <property type="match status" value="1"/>
</dbReference>
<comment type="caution">
    <text evidence="2">The sequence shown here is derived from an EMBL/GenBank/DDBJ whole genome shotgun (WGS) entry which is preliminary data.</text>
</comment>
<organism evidence="2 3">
    <name type="scientific">Stylophora pistillata</name>
    <name type="common">Smooth cauliflower coral</name>
    <dbReference type="NCBI Taxonomy" id="50429"/>
    <lineage>
        <taxon>Eukaryota</taxon>
        <taxon>Metazoa</taxon>
        <taxon>Cnidaria</taxon>
        <taxon>Anthozoa</taxon>
        <taxon>Hexacorallia</taxon>
        <taxon>Scleractinia</taxon>
        <taxon>Astrocoeniina</taxon>
        <taxon>Pocilloporidae</taxon>
        <taxon>Stylophora</taxon>
    </lineage>
</organism>
<evidence type="ECO:0000256" key="1">
    <source>
        <dbReference type="SAM" id="MobiDB-lite"/>
    </source>
</evidence>
<keyword evidence="3" id="KW-1185">Reference proteome</keyword>
<dbReference type="Proteomes" id="UP000225706">
    <property type="component" value="Unassembled WGS sequence"/>
</dbReference>
<evidence type="ECO:0000313" key="2">
    <source>
        <dbReference type="EMBL" id="PFX20938.1"/>
    </source>
</evidence>
<reference evidence="3" key="1">
    <citation type="journal article" date="2017" name="bioRxiv">
        <title>Comparative analysis of the genomes of Stylophora pistillata and Acropora digitifera provides evidence for extensive differences between species of corals.</title>
        <authorList>
            <person name="Voolstra C.R."/>
            <person name="Li Y."/>
            <person name="Liew Y.J."/>
            <person name="Baumgarten S."/>
            <person name="Zoccola D."/>
            <person name="Flot J.-F."/>
            <person name="Tambutte S."/>
            <person name="Allemand D."/>
            <person name="Aranda M."/>
        </authorList>
    </citation>
    <scope>NUCLEOTIDE SEQUENCE [LARGE SCALE GENOMIC DNA]</scope>
</reference>
<dbReference type="OrthoDB" id="6052143at2759"/>
<evidence type="ECO:0000313" key="3">
    <source>
        <dbReference type="Proteomes" id="UP000225706"/>
    </source>
</evidence>